<dbReference type="Proteomes" id="UP000503129">
    <property type="component" value="Chromosome"/>
</dbReference>
<evidence type="ECO:0000313" key="1">
    <source>
        <dbReference type="EMBL" id="QDL07564.1"/>
    </source>
</evidence>
<dbReference type="SUPFAM" id="SSF52266">
    <property type="entry name" value="SGNH hydrolase"/>
    <property type="match status" value="1"/>
</dbReference>
<keyword evidence="2" id="KW-1185">Reference proteome</keyword>
<gene>
    <name evidence="1" type="ORF">DP114_06325</name>
</gene>
<proteinExistence type="predicted"/>
<reference evidence="1 2" key="1">
    <citation type="submission" date="2018-06" db="EMBL/GenBank/DDBJ databases">
        <title>Comparative genomics of Brasilonema spp. strains.</title>
        <authorList>
            <person name="Alvarenga D.O."/>
            <person name="Fiore M.F."/>
            <person name="Varani A.M."/>
        </authorList>
    </citation>
    <scope>NUCLEOTIDE SEQUENCE [LARGE SCALE GENOMIC DNA]</scope>
    <source>
        <strain evidence="1 2">CENA114</strain>
    </source>
</reference>
<name>A0A856MB24_9CYAN</name>
<dbReference type="Gene3D" id="3.40.50.1110">
    <property type="entry name" value="SGNH hydrolase"/>
    <property type="match status" value="1"/>
</dbReference>
<sequence>MYFIGDSFTWGQWVSEEIIFPRLVESELQQTVINLGVPGYSFAQYETLFNEWIAKYKPQTAVLSIVANDLTNYSSDIGQKIYDTLKERSFSPWYEKTFLYQFVLKNSKKSLAVKTGKSIFKEAKNG</sequence>
<accession>A0A856MB24</accession>
<dbReference type="KEGG" id="bsen:DP114_06325"/>
<dbReference type="AlphaFoldDB" id="A0A856MB24"/>
<dbReference type="CDD" id="cd00229">
    <property type="entry name" value="SGNH_hydrolase"/>
    <property type="match status" value="1"/>
</dbReference>
<protein>
    <recommendedName>
        <fullName evidence="3">SGNH hydrolase-type esterase domain-containing protein</fullName>
    </recommendedName>
</protein>
<dbReference type="RefSeq" id="WP_169266141.1">
    <property type="nucleotide sequence ID" value="NZ_CAWOXK010000001.1"/>
</dbReference>
<organism evidence="1 2">
    <name type="scientific">Brasilonema sennae CENA114</name>
    <dbReference type="NCBI Taxonomy" id="415709"/>
    <lineage>
        <taxon>Bacteria</taxon>
        <taxon>Bacillati</taxon>
        <taxon>Cyanobacteriota</taxon>
        <taxon>Cyanophyceae</taxon>
        <taxon>Nostocales</taxon>
        <taxon>Scytonemataceae</taxon>
        <taxon>Brasilonema</taxon>
        <taxon>Bromeliae group (in: Brasilonema)</taxon>
    </lineage>
</organism>
<dbReference type="EMBL" id="CP030118">
    <property type="protein sequence ID" value="QDL07564.1"/>
    <property type="molecule type" value="Genomic_DNA"/>
</dbReference>
<dbReference type="InterPro" id="IPR036514">
    <property type="entry name" value="SGNH_hydro_sf"/>
</dbReference>
<evidence type="ECO:0008006" key="3">
    <source>
        <dbReference type="Google" id="ProtNLM"/>
    </source>
</evidence>
<evidence type="ECO:0000313" key="2">
    <source>
        <dbReference type="Proteomes" id="UP000503129"/>
    </source>
</evidence>